<proteinExistence type="predicted"/>
<dbReference type="KEGG" id="ery:CP97_00365"/>
<gene>
    <name evidence="1" type="ORF">CP97_00365</name>
</gene>
<protein>
    <submittedName>
        <fullName evidence="1">Uncharacterized protein</fullName>
    </submittedName>
</protein>
<organism evidence="1 2">
    <name type="scientific">Aurantiacibacter atlanticus</name>
    <dbReference type="NCBI Taxonomy" id="1648404"/>
    <lineage>
        <taxon>Bacteria</taxon>
        <taxon>Pseudomonadati</taxon>
        <taxon>Pseudomonadota</taxon>
        <taxon>Alphaproteobacteria</taxon>
        <taxon>Sphingomonadales</taxon>
        <taxon>Erythrobacteraceae</taxon>
        <taxon>Aurantiacibacter</taxon>
    </lineage>
</organism>
<reference evidence="1 2" key="1">
    <citation type="journal article" date="2015" name="Int. J. Syst. Evol. Microbiol.">
        <title>Erythrobacter atlanticus sp. nov., a bacterium from ocean sediment able to degrade polycyclic aromatic hydrocarbons.</title>
        <authorList>
            <person name="Zhuang L."/>
            <person name="Liu Y."/>
            <person name="Wang L."/>
            <person name="Wang W."/>
            <person name="Shao Z."/>
        </authorList>
    </citation>
    <scope>NUCLEOTIDE SEQUENCE [LARGE SCALE GENOMIC DNA]</scope>
    <source>
        <strain evidence="2">s21-N3</strain>
    </source>
</reference>
<dbReference type="OrthoDB" id="7409257at2"/>
<dbReference type="RefSeq" id="WP_082863654.1">
    <property type="nucleotide sequence ID" value="NZ_CP011310.1"/>
</dbReference>
<dbReference type="AlphaFoldDB" id="A0A0H4VCM4"/>
<dbReference type="EMBL" id="CP011310">
    <property type="protein sequence ID" value="AKQ40834.2"/>
    <property type="molecule type" value="Genomic_DNA"/>
</dbReference>
<name>A0A0H4VCM4_9SPHN</name>
<evidence type="ECO:0000313" key="1">
    <source>
        <dbReference type="EMBL" id="AKQ40834.2"/>
    </source>
</evidence>
<dbReference type="STRING" id="1648404.CP97_00365"/>
<evidence type="ECO:0000313" key="2">
    <source>
        <dbReference type="Proteomes" id="UP000059113"/>
    </source>
</evidence>
<accession>A0A0H4VCM4</accession>
<sequence length="77" mass="8698">MPSAGLFLARLVEGRKEIAVTATQWWLSASELRLALVSPDAITEELILIASWNEASHTYDGSVWRAGRQRWVRCREA</sequence>
<keyword evidence="2" id="KW-1185">Reference proteome</keyword>
<dbReference type="Proteomes" id="UP000059113">
    <property type="component" value="Chromosome"/>
</dbReference>
<reference evidence="2" key="2">
    <citation type="submission" date="2015-04" db="EMBL/GenBank/DDBJ databases">
        <title>The complete genome sequence of Erythrobacter sp. s21-N3.</title>
        <authorList>
            <person name="Zhuang L."/>
            <person name="Liu Y."/>
            <person name="Shao Z."/>
        </authorList>
    </citation>
    <scope>NUCLEOTIDE SEQUENCE [LARGE SCALE GENOMIC DNA]</scope>
    <source>
        <strain evidence="2">s21-N3</strain>
    </source>
</reference>